<name>A0AAC8TB09_9BACT</name>
<dbReference type="InterPro" id="IPR011990">
    <property type="entry name" value="TPR-like_helical_dom_sf"/>
</dbReference>
<evidence type="ECO:0000313" key="5">
    <source>
        <dbReference type="EMBL" id="AKI99142.1"/>
    </source>
</evidence>
<dbReference type="GO" id="GO:0009116">
    <property type="term" value="P:nucleoside metabolic process"/>
    <property type="evidence" value="ECO:0007669"/>
    <property type="project" value="InterPro"/>
</dbReference>
<feature type="repeat" description="TPR" evidence="3">
    <location>
        <begin position="679"/>
        <end position="712"/>
    </location>
</feature>
<dbReference type="Pfam" id="PF01048">
    <property type="entry name" value="PNP_UDP_1"/>
    <property type="match status" value="1"/>
</dbReference>
<dbReference type="PROSITE" id="PS50293">
    <property type="entry name" value="TPR_REGION"/>
    <property type="match status" value="1"/>
</dbReference>
<dbReference type="Gene3D" id="1.25.40.10">
    <property type="entry name" value="Tetratricopeptide repeat domain"/>
    <property type="match status" value="3"/>
</dbReference>
<evidence type="ECO:0000313" key="6">
    <source>
        <dbReference type="EMBL" id="REG31049.1"/>
    </source>
</evidence>
<dbReference type="InterPro" id="IPR019734">
    <property type="entry name" value="TPR_rpt"/>
</dbReference>
<proteinExistence type="predicted"/>
<dbReference type="SUPFAM" id="SSF48452">
    <property type="entry name" value="TPR-like"/>
    <property type="match status" value="2"/>
</dbReference>
<protein>
    <submittedName>
        <fullName evidence="5">Kinesin light chain-like protein</fullName>
    </submittedName>
    <submittedName>
        <fullName evidence="6">Nucleoside phosphorylase</fullName>
    </submittedName>
</protein>
<dbReference type="Pfam" id="PF13424">
    <property type="entry name" value="TPR_12"/>
    <property type="match status" value="3"/>
</dbReference>
<accession>A0AAC8TB09</accession>
<dbReference type="Gene3D" id="2.30.42.10">
    <property type="match status" value="1"/>
</dbReference>
<evidence type="ECO:0000313" key="7">
    <source>
        <dbReference type="Proteomes" id="UP000035579"/>
    </source>
</evidence>
<dbReference type="KEGG" id="age:AA314_00769"/>
<dbReference type="AlphaFoldDB" id="A0AAC8TB09"/>
<dbReference type="EMBL" id="QUMU01000006">
    <property type="protein sequence ID" value="REG31049.1"/>
    <property type="molecule type" value="Genomic_DNA"/>
</dbReference>
<dbReference type="SUPFAM" id="SSF50156">
    <property type="entry name" value="PDZ domain-like"/>
    <property type="match status" value="1"/>
</dbReference>
<dbReference type="RefSeq" id="WP_053066065.1">
    <property type="nucleotide sequence ID" value="NZ_CP011509.1"/>
</dbReference>
<dbReference type="SMART" id="SM00028">
    <property type="entry name" value="TPR"/>
    <property type="match status" value="7"/>
</dbReference>
<keyword evidence="8" id="KW-1185">Reference proteome</keyword>
<evidence type="ECO:0000256" key="2">
    <source>
        <dbReference type="ARBA" id="ARBA00022803"/>
    </source>
</evidence>
<evidence type="ECO:0000256" key="1">
    <source>
        <dbReference type="ARBA" id="ARBA00022737"/>
    </source>
</evidence>
<dbReference type="Pfam" id="PF13374">
    <property type="entry name" value="TPR_10"/>
    <property type="match status" value="1"/>
</dbReference>
<sequence>MAWPRLLRRFARPPVDIAILTVIPPELYAVRQALGLSEVAAARETDETGTISYRGPVHSTLAGRDHEVLLTCIGRAGNNNSAAAVQEVISRYAPRAVLLVGIAAGIRGKVRIGEVVLSERVVAYESAALVRTPEGGSRTEPRPEIRTTSHGMHQNVVHYRPEAQRLDTRFQARGWSVPRPSEGREKLFSEHVASRMTVKAATIASGEKLLRDPGKLLEIRSLDGRTEVGEMEAAGLMAACERNGIPWLVIRGISDFGDELKDDHFHEYASRTAAIVLADFLEQGLELPRPPRKAPVAAGLAVLALAAGAGVLAWSPWSGAEGLCGEDLGPSPFKNPGATHLLVAGFQGSSPQQPDFSRTVSEQVAQALERFQEEELRNPKEVDLEVPEGSLELHRLSCTLDTHERAERVAQALGANVILWGKAFNGPASTPYTVQPRATLYSAERSFRRSSKRALELPSLGHLDLPALRATEPFQLIQFALGLHFHEQEQYALAARFFEKSAEHVLEQERNVESLELVLARAYLYLPDLERSLRYSRQALARVRGSGSPQEVTSLSLIGNALMEQGDLAGALEHQWQALALMRRRLGENHPALVTYLSSVGHVLMAQGDYTAARTAFQQGLELVEKTYGPEHLEAIRPLNNLGTALSAQGELEAALAYHRRALAIADKAPGGGNPNTRGVILNNLGHVLDEQGQYPEAQAHFQQALLLAERALGRAHPDVAIALNNLGLMHYRQGHREEALAHYERAISISEKALGPENPQVPYLLANLAGLLVDQGERARGLALQQRALALHEKFRGRNHPDLLFVLNNIGTVLAQGGDGVGAAGYLRRALAIAEQSLGEDHSNTRKVRSNLALALAGLSGWRGGQATGGAIVTRCLGISCREFVIGDWIIAVGGKPLRDHKHLFEMLSGISQDVRITVRREGKTLHLPLVPEGCGKLHWLDAASFAQIDEP</sequence>
<dbReference type="SUPFAM" id="SSF53167">
    <property type="entry name" value="Purine and uridine phosphorylases"/>
    <property type="match status" value="1"/>
</dbReference>
<dbReference type="GO" id="GO:0003824">
    <property type="term" value="F:catalytic activity"/>
    <property type="evidence" value="ECO:0007669"/>
    <property type="project" value="InterPro"/>
</dbReference>
<dbReference type="PANTHER" id="PTHR45641">
    <property type="entry name" value="TETRATRICOPEPTIDE REPEAT PROTEIN (AFU_ORTHOLOGUE AFUA_6G03870)"/>
    <property type="match status" value="1"/>
</dbReference>
<dbReference type="CDD" id="cd09008">
    <property type="entry name" value="MTAN"/>
    <property type="match status" value="1"/>
</dbReference>
<evidence type="ECO:0000259" key="4">
    <source>
        <dbReference type="Pfam" id="PF01048"/>
    </source>
</evidence>
<organism evidence="5 7">
    <name type="scientific">Archangium gephyra</name>
    <dbReference type="NCBI Taxonomy" id="48"/>
    <lineage>
        <taxon>Bacteria</taxon>
        <taxon>Pseudomonadati</taxon>
        <taxon>Myxococcota</taxon>
        <taxon>Myxococcia</taxon>
        <taxon>Myxococcales</taxon>
        <taxon>Cystobacterineae</taxon>
        <taxon>Archangiaceae</taxon>
        <taxon>Archangium</taxon>
    </lineage>
</organism>
<dbReference type="InterPro" id="IPR036034">
    <property type="entry name" value="PDZ_sf"/>
</dbReference>
<reference evidence="5 7" key="1">
    <citation type="submission" date="2015-05" db="EMBL/GenBank/DDBJ databases">
        <title>Genome assembly of Archangium gephyra DSM 2261.</title>
        <authorList>
            <person name="Sharma G."/>
            <person name="Subramanian S."/>
        </authorList>
    </citation>
    <scope>NUCLEOTIDE SEQUENCE [LARGE SCALE GENOMIC DNA]</scope>
    <source>
        <strain evidence="5 7">DSM 2261</strain>
    </source>
</reference>
<dbReference type="InterPro" id="IPR000845">
    <property type="entry name" value="Nucleoside_phosphorylase_d"/>
</dbReference>
<feature type="repeat" description="TPR" evidence="3">
    <location>
        <begin position="594"/>
        <end position="627"/>
    </location>
</feature>
<feature type="domain" description="Nucleoside phosphorylase" evidence="4">
    <location>
        <begin position="18"/>
        <end position="277"/>
    </location>
</feature>
<reference evidence="6 8" key="2">
    <citation type="submission" date="2018-08" db="EMBL/GenBank/DDBJ databases">
        <title>Genomic Encyclopedia of Archaeal and Bacterial Type Strains, Phase II (KMG-II): from individual species to whole genera.</title>
        <authorList>
            <person name="Goeker M."/>
        </authorList>
    </citation>
    <scope>NUCLEOTIDE SEQUENCE [LARGE SCALE GENOMIC DNA]</scope>
    <source>
        <strain evidence="6 8">DSM 2261</strain>
    </source>
</reference>
<evidence type="ECO:0000313" key="8">
    <source>
        <dbReference type="Proteomes" id="UP000256345"/>
    </source>
</evidence>
<dbReference type="Proteomes" id="UP000035579">
    <property type="component" value="Chromosome"/>
</dbReference>
<feature type="repeat" description="TPR" evidence="3">
    <location>
        <begin position="721"/>
        <end position="754"/>
    </location>
</feature>
<evidence type="ECO:0000256" key="3">
    <source>
        <dbReference type="PROSITE-ProRule" id="PRU00339"/>
    </source>
</evidence>
<dbReference type="PROSITE" id="PS50005">
    <property type="entry name" value="TPR"/>
    <property type="match status" value="3"/>
</dbReference>
<dbReference type="Proteomes" id="UP000256345">
    <property type="component" value="Unassembled WGS sequence"/>
</dbReference>
<dbReference type="InterPro" id="IPR035994">
    <property type="entry name" value="Nucleoside_phosphorylase_sf"/>
</dbReference>
<dbReference type="EMBL" id="CP011509">
    <property type="protein sequence ID" value="AKI99142.1"/>
    <property type="molecule type" value="Genomic_DNA"/>
</dbReference>
<dbReference type="PANTHER" id="PTHR45641:SF19">
    <property type="entry name" value="NEPHROCYSTIN-3"/>
    <property type="match status" value="1"/>
</dbReference>
<keyword evidence="1" id="KW-0677">Repeat</keyword>
<dbReference type="Gene3D" id="3.40.50.1580">
    <property type="entry name" value="Nucleoside phosphorylase domain"/>
    <property type="match status" value="1"/>
</dbReference>
<keyword evidence="2 3" id="KW-0802">TPR repeat</keyword>
<gene>
    <name evidence="5" type="ORF">AA314_00769</name>
    <name evidence="6" type="ORF">ATI61_106519</name>
</gene>